<feature type="non-terminal residue" evidence="2">
    <location>
        <position position="1"/>
    </location>
</feature>
<sequence length="225" mass="22830">ATEPKRCVQANRGGGVAGPAQRVAARADAPAQRAADAGQHPGGPRRRAGQGPVGRAAGRGAGQVASVRPQARGLPEAGARRNGAQGDRPAAAPAGPGAGRRVRGQGLRPGRAGVGLPARHRGGRDGGPDARLRQTQACHLPGWRGHPRVPRRPVPQELLPGSLRGPGSRRDDQRRGVVPRDRGARPDPARHRRGAGEAGGAGGWATPGGQVRPGGGPDRAPPGNL</sequence>
<protein>
    <submittedName>
        <fullName evidence="2">Uncharacterized protein</fullName>
    </submittedName>
</protein>
<evidence type="ECO:0000313" key="2">
    <source>
        <dbReference type="EMBL" id="CAA9431692.1"/>
    </source>
</evidence>
<feature type="compositionally biased region" description="Basic and acidic residues" evidence="1">
    <location>
        <begin position="168"/>
        <end position="189"/>
    </location>
</feature>
<feature type="compositionally biased region" description="Gly residues" evidence="1">
    <location>
        <begin position="196"/>
        <end position="217"/>
    </location>
</feature>
<gene>
    <name evidence="2" type="ORF">AVDCRST_MAG22-3251</name>
</gene>
<organism evidence="2">
    <name type="scientific">uncultured Rubrobacteraceae bacterium</name>
    <dbReference type="NCBI Taxonomy" id="349277"/>
    <lineage>
        <taxon>Bacteria</taxon>
        <taxon>Bacillati</taxon>
        <taxon>Actinomycetota</taxon>
        <taxon>Rubrobacteria</taxon>
        <taxon>Rubrobacterales</taxon>
        <taxon>Rubrobacteraceae</taxon>
        <taxon>environmental samples</taxon>
    </lineage>
</organism>
<dbReference type="EMBL" id="CADCUV010000155">
    <property type="protein sequence ID" value="CAA9431692.1"/>
    <property type="molecule type" value="Genomic_DNA"/>
</dbReference>
<reference evidence="2" key="1">
    <citation type="submission" date="2020-02" db="EMBL/GenBank/DDBJ databases">
        <authorList>
            <person name="Meier V. D."/>
        </authorList>
    </citation>
    <scope>NUCLEOTIDE SEQUENCE</scope>
    <source>
        <strain evidence="2">AVDCRST_MAG22</strain>
    </source>
</reference>
<feature type="compositionally biased region" description="Basic and acidic residues" evidence="1">
    <location>
        <begin position="123"/>
        <end position="132"/>
    </location>
</feature>
<accession>A0A6J4Q4G0</accession>
<evidence type="ECO:0000256" key="1">
    <source>
        <dbReference type="SAM" id="MobiDB-lite"/>
    </source>
</evidence>
<name>A0A6J4Q4G0_9ACTN</name>
<feature type="compositionally biased region" description="Low complexity" evidence="1">
    <location>
        <begin position="83"/>
        <end position="95"/>
    </location>
</feature>
<feature type="compositionally biased region" description="Low complexity" evidence="1">
    <location>
        <begin position="49"/>
        <end position="68"/>
    </location>
</feature>
<feature type="compositionally biased region" description="Low complexity" evidence="1">
    <location>
        <begin position="18"/>
        <end position="39"/>
    </location>
</feature>
<proteinExistence type="predicted"/>
<dbReference type="AlphaFoldDB" id="A0A6J4Q4G0"/>
<feature type="region of interest" description="Disordered" evidence="1">
    <location>
        <begin position="1"/>
        <end position="225"/>
    </location>
</feature>
<feature type="non-terminal residue" evidence="2">
    <location>
        <position position="225"/>
    </location>
</feature>